<feature type="compositionally biased region" description="Basic and acidic residues" evidence="1">
    <location>
        <begin position="551"/>
        <end position="562"/>
    </location>
</feature>
<dbReference type="Proteomes" id="UP000316270">
    <property type="component" value="Chromosome 18"/>
</dbReference>
<organism evidence="2 3">
    <name type="scientific">Venturia effusa</name>
    <dbReference type="NCBI Taxonomy" id="50376"/>
    <lineage>
        <taxon>Eukaryota</taxon>
        <taxon>Fungi</taxon>
        <taxon>Dikarya</taxon>
        <taxon>Ascomycota</taxon>
        <taxon>Pezizomycotina</taxon>
        <taxon>Dothideomycetes</taxon>
        <taxon>Pleosporomycetidae</taxon>
        <taxon>Venturiales</taxon>
        <taxon>Venturiaceae</taxon>
        <taxon>Venturia</taxon>
    </lineage>
</organism>
<proteinExistence type="predicted"/>
<sequence length="676" mass="74637">MNVEPQTHGLPDWHFPSPSSTPKSAYSHQATLQTPKVKHPSHFLDAYYTPQITGQQTPDQTPTYNSFTVVKRPAPPSPLTPDDPSFHINHFKGSHLPLPPVEPARRLTSSPDPATLSTTPQRASSAPKVLEGAMNHFQMQTPPPTRDSSSRRQAQNGQQGASYNIPPVGYQGQASTPVRHPPQQSMQTPQFQANFQTQELQFTPEMFQYGGPTSAPPMPLDRTPWDQSPTMIGYSNDGMMDAQQHAFGPGTSFNHAFQDWRSQDMSTMQPQGGLQAGFQQQQYQQPPQQLQMQLQQQPLSQNFSMPMQEPNQSLDFWTTPAMHSQPAGSFSQDTSSFASTSTTTAVNPSMLFSFTSPPPQKAETVSVRPQLTQRMVDTGGRQPYEHQMRESSREKEIAATRKSKAPIRSSSGSSSASLPNTGRSTLQRSNTDSAVRRASHRSLDSQRSMQSTGAIVRRSSPLKRNSSLPLQAIPESRPKLTTRLVVDENGRARTETVDSAEEERLDPKKSPGFWIGDDDDSEDDAMLISQRNSFAYPSDQLKRRPSKHARTGSDPERFDPMKRPVSSASMASLTNRLEATPIGKRTSATTYKRASSGSFASTLSADNIRAIQESDADEESSDAQGALRKLMEGRRRKGKSTLASNLYRIANQEPVQIKIILKSSLVPITNDGPRPP</sequence>
<feature type="compositionally biased region" description="Acidic residues" evidence="1">
    <location>
        <begin position="516"/>
        <end position="525"/>
    </location>
</feature>
<feature type="compositionally biased region" description="Low complexity" evidence="1">
    <location>
        <begin position="269"/>
        <end position="293"/>
    </location>
</feature>
<reference evidence="2 3" key="1">
    <citation type="submission" date="2019-07" db="EMBL/GenBank/DDBJ databases">
        <title>Finished genome of Venturia effusa.</title>
        <authorList>
            <person name="Young C.A."/>
            <person name="Cox M.P."/>
            <person name="Ganley A.R.D."/>
            <person name="David W.J."/>
        </authorList>
    </citation>
    <scope>NUCLEOTIDE SEQUENCE [LARGE SCALE GENOMIC DNA]</scope>
    <source>
        <strain evidence="3">albino</strain>
    </source>
</reference>
<dbReference type="STRING" id="50376.A0A517LQ74"/>
<feature type="compositionally biased region" description="Basic and acidic residues" evidence="1">
    <location>
        <begin position="485"/>
        <end position="496"/>
    </location>
</feature>
<dbReference type="OrthoDB" id="436852at2759"/>
<feature type="region of interest" description="Disordered" evidence="1">
    <location>
        <begin position="353"/>
        <end position="569"/>
    </location>
</feature>
<dbReference type="AlphaFoldDB" id="A0A517LQ74"/>
<feature type="compositionally biased region" description="Polar residues" evidence="1">
    <location>
        <begin position="418"/>
        <end position="433"/>
    </location>
</feature>
<keyword evidence="3" id="KW-1185">Reference proteome</keyword>
<evidence type="ECO:0000313" key="3">
    <source>
        <dbReference type="Proteomes" id="UP000316270"/>
    </source>
</evidence>
<evidence type="ECO:0000313" key="2">
    <source>
        <dbReference type="EMBL" id="QDS77792.1"/>
    </source>
</evidence>
<feature type="region of interest" description="Disordered" evidence="1">
    <location>
        <begin position="1"/>
        <end position="38"/>
    </location>
</feature>
<feature type="compositionally biased region" description="Polar residues" evidence="1">
    <location>
        <begin position="17"/>
        <end position="34"/>
    </location>
</feature>
<evidence type="ECO:0000256" key="1">
    <source>
        <dbReference type="SAM" id="MobiDB-lite"/>
    </source>
</evidence>
<feature type="region of interest" description="Disordered" evidence="1">
    <location>
        <begin position="87"/>
        <end position="189"/>
    </location>
</feature>
<gene>
    <name evidence="2" type="ORF">FKW77_005499</name>
</gene>
<feature type="compositionally biased region" description="Polar residues" evidence="1">
    <location>
        <begin position="107"/>
        <end position="124"/>
    </location>
</feature>
<feature type="compositionally biased region" description="Polar residues" evidence="1">
    <location>
        <begin position="151"/>
        <end position="162"/>
    </location>
</feature>
<feature type="compositionally biased region" description="Basic and acidic residues" evidence="1">
    <location>
        <begin position="383"/>
        <end position="399"/>
    </location>
</feature>
<feature type="region of interest" description="Disordered" evidence="1">
    <location>
        <begin position="612"/>
        <end position="639"/>
    </location>
</feature>
<accession>A0A517LQ74</accession>
<protein>
    <submittedName>
        <fullName evidence="2">Uncharacterized protein</fullName>
    </submittedName>
</protein>
<feature type="region of interest" description="Disordered" evidence="1">
    <location>
        <begin position="265"/>
        <end position="293"/>
    </location>
</feature>
<dbReference type="EMBL" id="CP042202">
    <property type="protein sequence ID" value="QDS77792.1"/>
    <property type="molecule type" value="Genomic_DNA"/>
</dbReference>
<name>A0A517LQ74_9PEZI</name>
<feature type="compositionally biased region" description="Polar residues" evidence="1">
    <location>
        <begin position="172"/>
        <end position="189"/>
    </location>
</feature>